<dbReference type="RefSeq" id="WP_346762625.1">
    <property type="nucleotide sequence ID" value="NZ_JAUJEB010000015.1"/>
</dbReference>
<sequence>MHPFKISVTKAVYNESDSTIIVNSKFFIDDFEVALQEFKGDKSFRLSEHANSDELRVLIASYLDSTLTLTTDKKINLKLFNVQFNELVVQCEQCASDVAPFNKIEVKNSMLIEVFEMQENLFTIRKLGFGEKSVRTNYEKTKDITYWW</sequence>
<gene>
    <name evidence="1" type="ORF">QQ020_34765</name>
</gene>
<organism evidence="1 2">
    <name type="scientific">Agaribacillus aureus</name>
    <dbReference type="NCBI Taxonomy" id="3051825"/>
    <lineage>
        <taxon>Bacteria</taxon>
        <taxon>Pseudomonadati</taxon>
        <taxon>Bacteroidota</taxon>
        <taxon>Cytophagia</taxon>
        <taxon>Cytophagales</taxon>
        <taxon>Splendidivirgaceae</taxon>
        <taxon>Agaribacillus</taxon>
    </lineage>
</organism>
<proteinExistence type="predicted"/>
<protein>
    <submittedName>
        <fullName evidence="1">Uncharacterized protein</fullName>
    </submittedName>
</protein>
<dbReference type="Pfam" id="PF20420">
    <property type="entry name" value="DUF6702"/>
    <property type="match status" value="1"/>
</dbReference>
<dbReference type="Proteomes" id="UP001172083">
    <property type="component" value="Unassembled WGS sequence"/>
</dbReference>
<reference evidence="1" key="1">
    <citation type="submission" date="2023-06" db="EMBL/GenBank/DDBJ databases">
        <title>Genomic of Agaribacillus aureum.</title>
        <authorList>
            <person name="Wang G."/>
        </authorList>
    </citation>
    <scope>NUCLEOTIDE SEQUENCE</scope>
    <source>
        <strain evidence="1">BMA12</strain>
    </source>
</reference>
<accession>A0ABT8LHK9</accession>
<dbReference type="EMBL" id="JAUJEB010000015">
    <property type="protein sequence ID" value="MDN5217288.1"/>
    <property type="molecule type" value="Genomic_DNA"/>
</dbReference>
<dbReference type="InterPro" id="IPR046525">
    <property type="entry name" value="DUF6702"/>
</dbReference>
<name>A0ABT8LHK9_9BACT</name>
<keyword evidence="2" id="KW-1185">Reference proteome</keyword>
<comment type="caution">
    <text evidence="1">The sequence shown here is derived from an EMBL/GenBank/DDBJ whole genome shotgun (WGS) entry which is preliminary data.</text>
</comment>
<evidence type="ECO:0000313" key="1">
    <source>
        <dbReference type="EMBL" id="MDN5217288.1"/>
    </source>
</evidence>
<evidence type="ECO:0000313" key="2">
    <source>
        <dbReference type="Proteomes" id="UP001172083"/>
    </source>
</evidence>